<feature type="domain" description="Tyrosine-protein phosphatase" evidence="5">
    <location>
        <begin position="142"/>
        <end position="286"/>
    </location>
</feature>
<protein>
    <recommendedName>
        <fullName evidence="2">protein-tyrosine-phosphatase</fullName>
        <ecNumber evidence="2">3.1.3.48</ecNumber>
    </recommendedName>
</protein>
<dbReference type="EMBL" id="CAJZBQ010000013">
    <property type="protein sequence ID" value="CAG9315380.1"/>
    <property type="molecule type" value="Genomic_DNA"/>
</dbReference>
<evidence type="ECO:0000259" key="5">
    <source>
        <dbReference type="PROSITE" id="PS50054"/>
    </source>
</evidence>
<dbReference type="PROSITE" id="PS50054">
    <property type="entry name" value="TYR_PHOSPHATASE_DUAL"/>
    <property type="match status" value="1"/>
</dbReference>
<dbReference type="InterPro" id="IPR016130">
    <property type="entry name" value="Tyr_Pase_AS"/>
</dbReference>
<dbReference type="InterPro" id="IPR000387">
    <property type="entry name" value="Tyr_Pase_dom"/>
</dbReference>
<dbReference type="EC" id="3.1.3.48" evidence="2"/>
<reference evidence="8" key="1">
    <citation type="submission" date="2021-09" db="EMBL/GenBank/DDBJ databases">
        <authorList>
            <consortium name="AG Swart"/>
            <person name="Singh M."/>
            <person name="Singh A."/>
            <person name="Seah K."/>
            <person name="Emmerich C."/>
        </authorList>
    </citation>
    <scope>NUCLEOTIDE SEQUENCE</scope>
    <source>
        <strain evidence="8">ATCC30299</strain>
    </source>
</reference>
<gene>
    <name evidence="8" type="ORF">BSTOLATCC_MIC13153</name>
</gene>
<dbReference type="InterPro" id="IPR029021">
    <property type="entry name" value="Prot-tyrosine_phosphatase-like"/>
</dbReference>
<evidence type="ECO:0000313" key="8">
    <source>
        <dbReference type="EMBL" id="CAG9315380.1"/>
    </source>
</evidence>
<dbReference type="PANTHER" id="PTHR10159:SF519">
    <property type="entry name" value="DUAL SPECIFICITY PROTEIN PHOSPHATASE MPK3"/>
    <property type="match status" value="1"/>
</dbReference>
<evidence type="ECO:0000256" key="1">
    <source>
        <dbReference type="ARBA" id="ARBA00008601"/>
    </source>
</evidence>
<feature type="domain" description="Rhodanese" evidence="7">
    <location>
        <begin position="22"/>
        <end position="68"/>
    </location>
</feature>
<feature type="domain" description="Tyrosine specific protein phosphatases" evidence="6">
    <location>
        <begin position="205"/>
        <end position="264"/>
    </location>
</feature>
<sequence length="297" mass="34553">MSMLLPKERIDSQYIFNMMQCYPNKHLIIDVRDQADFNSMHLVNSINIPYKSRFSSSPDIEELKSNIRGDSRLFDRRRRLMIIIVYSPPSIVFSREVEFILTKDKCREVYVLEEPFSSFAEKYPFVCEIGGMVPFEVPRYGYPNEIIPNKLYLGNFHHAEDALVHQNLKLTHILNATNGFSHKFESKGVVYLRLGVEDLETENISEYFQIAFEFIDNIISSEKSRVLVHCAQGVSRSAAFVIMYIIKSMSVSYEEAFQFVKRHREIIKPNDGFAYQLRSLKSISEEVSHTMTKVSID</sequence>
<dbReference type="InterPro" id="IPR020422">
    <property type="entry name" value="TYR_PHOSPHATASE_DUAL_dom"/>
</dbReference>
<dbReference type="GO" id="GO:0005737">
    <property type="term" value="C:cytoplasm"/>
    <property type="evidence" value="ECO:0007669"/>
    <property type="project" value="TreeGrafter"/>
</dbReference>
<comment type="caution">
    <text evidence="8">The sequence shown here is derived from an EMBL/GenBank/DDBJ whole genome shotgun (WGS) entry which is preliminary data.</text>
</comment>
<dbReference type="GO" id="GO:0008330">
    <property type="term" value="F:protein tyrosine/threonine phosphatase activity"/>
    <property type="evidence" value="ECO:0007669"/>
    <property type="project" value="TreeGrafter"/>
</dbReference>
<dbReference type="GO" id="GO:0033550">
    <property type="term" value="F:MAP kinase tyrosine phosphatase activity"/>
    <property type="evidence" value="ECO:0007669"/>
    <property type="project" value="TreeGrafter"/>
</dbReference>
<evidence type="ECO:0000256" key="3">
    <source>
        <dbReference type="ARBA" id="ARBA00022801"/>
    </source>
</evidence>
<dbReference type="Proteomes" id="UP001162131">
    <property type="component" value="Unassembled WGS sequence"/>
</dbReference>
<dbReference type="Gene3D" id="3.90.190.10">
    <property type="entry name" value="Protein tyrosine phosphatase superfamily"/>
    <property type="match status" value="1"/>
</dbReference>
<dbReference type="PROSITE" id="PS50206">
    <property type="entry name" value="RHODANESE_3"/>
    <property type="match status" value="1"/>
</dbReference>
<dbReference type="PROSITE" id="PS50056">
    <property type="entry name" value="TYR_PHOSPHATASE_2"/>
    <property type="match status" value="1"/>
</dbReference>
<dbReference type="SUPFAM" id="SSF52799">
    <property type="entry name" value="(Phosphotyrosine protein) phosphatases II"/>
    <property type="match status" value="1"/>
</dbReference>
<dbReference type="InterPro" id="IPR036873">
    <property type="entry name" value="Rhodanese-like_dom_sf"/>
</dbReference>
<dbReference type="GO" id="GO:0043409">
    <property type="term" value="P:negative regulation of MAPK cascade"/>
    <property type="evidence" value="ECO:0007669"/>
    <property type="project" value="TreeGrafter"/>
</dbReference>
<dbReference type="SMART" id="SM00195">
    <property type="entry name" value="DSPc"/>
    <property type="match status" value="1"/>
</dbReference>
<keyword evidence="9" id="KW-1185">Reference proteome</keyword>
<evidence type="ECO:0000313" key="9">
    <source>
        <dbReference type="Proteomes" id="UP001162131"/>
    </source>
</evidence>
<dbReference type="InterPro" id="IPR001763">
    <property type="entry name" value="Rhodanese-like_dom"/>
</dbReference>
<comment type="similarity">
    <text evidence="1">Belongs to the protein-tyrosine phosphatase family. Non-receptor class dual specificity subfamily.</text>
</comment>
<dbReference type="AlphaFoldDB" id="A0AAU9IKQ1"/>
<organism evidence="8 9">
    <name type="scientific">Blepharisma stoltei</name>
    <dbReference type="NCBI Taxonomy" id="1481888"/>
    <lineage>
        <taxon>Eukaryota</taxon>
        <taxon>Sar</taxon>
        <taxon>Alveolata</taxon>
        <taxon>Ciliophora</taxon>
        <taxon>Postciliodesmatophora</taxon>
        <taxon>Heterotrichea</taxon>
        <taxon>Heterotrichida</taxon>
        <taxon>Blepharismidae</taxon>
        <taxon>Blepharisma</taxon>
    </lineage>
</organism>
<proteinExistence type="inferred from homology"/>
<name>A0AAU9IKQ1_9CILI</name>
<dbReference type="PROSITE" id="PS00383">
    <property type="entry name" value="TYR_PHOSPHATASE_1"/>
    <property type="match status" value="1"/>
</dbReference>
<dbReference type="CDD" id="cd14498">
    <property type="entry name" value="DSP"/>
    <property type="match status" value="1"/>
</dbReference>
<dbReference type="InterPro" id="IPR000340">
    <property type="entry name" value="Dual-sp_phosphatase_cat-dom"/>
</dbReference>
<dbReference type="Pfam" id="PF00581">
    <property type="entry name" value="Rhodanese"/>
    <property type="match status" value="1"/>
</dbReference>
<evidence type="ECO:0000256" key="4">
    <source>
        <dbReference type="ARBA" id="ARBA00022912"/>
    </source>
</evidence>
<evidence type="ECO:0000256" key="2">
    <source>
        <dbReference type="ARBA" id="ARBA00013064"/>
    </source>
</evidence>
<dbReference type="PANTHER" id="PTHR10159">
    <property type="entry name" value="DUAL SPECIFICITY PROTEIN PHOSPHATASE"/>
    <property type="match status" value="1"/>
</dbReference>
<accession>A0AAU9IKQ1</accession>
<keyword evidence="4" id="KW-0904">Protein phosphatase</keyword>
<dbReference type="SUPFAM" id="SSF52821">
    <property type="entry name" value="Rhodanese/Cell cycle control phosphatase"/>
    <property type="match status" value="1"/>
</dbReference>
<dbReference type="Pfam" id="PF00782">
    <property type="entry name" value="DSPc"/>
    <property type="match status" value="1"/>
</dbReference>
<dbReference type="GO" id="GO:0017017">
    <property type="term" value="F:MAP kinase tyrosine/serine/threonine phosphatase activity"/>
    <property type="evidence" value="ECO:0007669"/>
    <property type="project" value="TreeGrafter"/>
</dbReference>
<dbReference type="Gene3D" id="3.40.250.10">
    <property type="entry name" value="Rhodanese-like domain"/>
    <property type="match status" value="1"/>
</dbReference>
<evidence type="ECO:0000259" key="7">
    <source>
        <dbReference type="PROSITE" id="PS50206"/>
    </source>
</evidence>
<evidence type="ECO:0000259" key="6">
    <source>
        <dbReference type="PROSITE" id="PS50056"/>
    </source>
</evidence>
<keyword evidence="3" id="KW-0378">Hydrolase</keyword>